<proteinExistence type="predicted"/>
<sequence length="261" mass="29570">LVWGKIKGFSWWPGIVVTWRATGKRQASHGMRWLQWFGDGKFSEMASVRAEKTFPPCETDNPEDQIKPMLDWANGGFQPKGEEGLTPTRSAKFCLSCGKMRAATFHPLFEGGLCQTCKVRCFCVDCLDILVEPGASNNARYQDPWCCYMCQPLLQYGVLKQRHDWSLKLQEFFANDNGQEFVDQYVASEVCEDSISVGVVRHEGKIQYVHDVRDISKTNVSYRMSDVSPSPRGFPSLLVQTCSPCCACRCTHIHMLPEGQY</sequence>
<dbReference type="Gene3D" id="2.30.30.140">
    <property type="match status" value="1"/>
</dbReference>
<dbReference type="SMART" id="SM00293">
    <property type="entry name" value="PWWP"/>
    <property type="match status" value="1"/>
</dbReference>
<evidence type="ECO:0000313" key="3">
    <source>
        <dbReference type="Proteomes" id="UP001434883"/>
    </source>
</evidence>
<feature type="non-terminal residue" evidence="2">
    <location>
        <position position="1"/>
    </location>
</feature>
<name>A0ABV0QVM0_9TELE</name>
<evidence type="ECO:0000259" key="1">
    <source>
        <dbReference type="PROSITE" id="PS50812"/>
    </source>
</evidence>
<dbReference type="Proteomes" id="UP001434883">
    <property type="component" value="Unassembled WGS sequence"/>
</dbReference>
<comment type="caution">
    <text evidence="2">The sequence shown here is derived from an EMBL/GenBank/DDBJ whole genome shotgun (WGS) entry which is preliminary data.</text>
</comment>
<protein>
    <recommendedName>
        <fullName evidence="1">PWWP domain-containing protein</fullName>
    </recommendedName>
</protein>
<dbReference type="PANTHER" id="PTHR23068:SF9">
    <property type="entry name" value="DNA (CYTOSINE-5)-METHYLTRANSFERASE 3B"/>
    <property type="match status" value="1"/>
</dbReference>
<dbReference type="Gene3D" id="1.10.720.50">
    <property type="entry name" value="PWWP, helical domain"/>
    <property type="match status" value="1"/>
</dbReference>
<dbReference type="InterPro" id="IPR050390">
    <property type="entry name" value="C5-Methyltransferase"/>
</dbReference>
<dbReference type="InterPro" id="IPR049554">
    <property type="entry name" value="DNMT3_ADD_PHD"/>
</dbReference>
<reference evidence="2 3" key="1">
    <citation type="submission" date="2021-06" db="EMBL/GenBank/DDBJ databases">
        <authorList>
            <person name="Palmer J.M."/>
        </authorList>
    </citation>
    <scope>NUCLEOTIDE SEQUENCE [LARGE SCALE GENOMIC DNA]</scope>
    <source>
        <strain evidence="2 3">XC_2019</strain>
        <tissue evidence="2">Muscle</tissue>
    </source>
</reference>
<dbReference type="PROSITE" id="PS50812">
    <property type="entry name" value="PWWP"/>
    <property type="match status" value="1"/>
</dbReference>
<dbReference type="PANTHER" id="PTHR23068">
    <property type="entry name" value="DNA CYTOSINE-5- -METHYLTRANSFERASE 3-RELATED"/>
    <property type="match status" value="1"/>
</dbReference>
<evidence type="ECO:0000313" key="2">
    <source>
        <dbReference type="EMBL" id="MEQ2199891.1"/>
    </source>
</evidence>
<dbReference type="EMBL" id="JAHRIN010025538">
    <property type="protein sequence ID" value="MEQ2199891.1"/>
    <property type="molecule type" value="Genomic_DNA"/>
</dbReference>
<accession>A0ABV0QVM0</accession>
<feature type="domain" description="PWWP" evidence="1">
    <location>
        <begin position="1"/>
        <end position="59"/>
    </location>
</feature>
<organism evidence="2 3">
    <name type="scientific">Xenoophorus captivus</name>
    <dbReference type="NCBI Taxonomy" id="1517983"/>
    <lineage>
        <taxon>Eukaryota</taxon>
        <taxon>Metazoa</taxon>
        <taxon>Chordata</taxon>
        <taxon>Craniata</taxon>
        <taxon>Vertebrata</taxon>
        <taxon>Euteleostomi</taxon>
        <taxon>Actinopterygii</taxon>
        <taxon>Neopterygii</taxon>
        <taxon>Teleostei</taxon>
        <taxon>Neoteleostei</taxon>
        <taxon>Acanthomorphata</taxon>
        <taxon>Ovalentaria</taxon>
        <taxon>Atherinomorphae</taxon>
        <taxon>Cyprinodontiformes</taxon>
        <taxon>Goodeidae</taxon>
        <taxon>Xenoophorus</taxon>
    </lineage>
</organism>
<keyword evidence="3" id="KW-1185">Reference proteome</keyword>
<dbReference type="SUPFAM" id="SSF63748">
    <property type="entry name" value="Tudor/PWWP/MBT"/>
    <property type="match status" value="1"/>
</dbReference>
<gene>
    <name evidence="2" type="ORF">XENOCAPTIV_015932</name>
</gene>
<dbReference type="InterPro" id="IPR000313">
    <property type="entry name" value="PWWP_dom"/>
</dbReference>
<dbReference type="Pfam" id="PF21255">
    <property type="entry name" value="DNMT3_ADD_GATA1-like"/>
    <property type="match status" value="1"/>
</dbReference>
<dbReference type="Pfam" id="PF00855">
    <property type="entry name" value="PWWP"/>
    <property type="match status" value="1"/>
</dbReference>